<sequence>MRMDIRQQKYRLISSEAASCKRLNALPLYSAIVESSAMSFLISDKISSSSLLGKSDISKMPCSISSFFKRFSIPIQLRNIVNDLKLIGAVAWVFSLLLLLFSATISVEFGISCSSIRAETKRCVNGPVMQSSTRLSALFNISVEPAYNKAPPKAKTCSEYHFLVKLPFVNVLDSAHVNRYHTPILKFYNARQHWIIKFPILIEHYPNLRRPNNLPKNVIKIRVDNHTHIPHILLLRFEEEWKGEQSFHGVNKLFAHVEAPVSGSIILAGMGLSASNLATLAWKSRRRPGAFGSLERGSKTMFYFSGLNVDNTHPILDELISAKMFECPVYKKEKKNTFPCISGKWKINVMKTLTFVKQISSINIMLIGKHDWPLKVNQIFFQIIFENYPAFSNFCKKLDLAK</sequence>
<keyword evidence="3" id="KW-1185">Reference proteome</keyword>
<evidence type="ECO:0000256" key="1">
    <source>
        <dbReference type="SAM" id="Phobius"/>
    </source>
</evidence>
<proteinExistence type="predicted"/>
<dbReference type="AlphaFoldDB" id="A0A1B0AMY7"/>
<keyword evidence="1" id="KW-0472">Membrane</keyword>
<feature type="transmembrane region" description="Helical" evidence="1">
    <location>
        <begin position="86"/>
        <end position="107"/>
    </location>
</feature>
<keyword evidence="1" id="KW-0812">Transmembrane</keyword>
<reference evidence="3" key="1">
    <citation type="submission" date="2015-01" db="EMBL/GenBank/DDBJ databases">
        <authorList>
            <person name="Aksoy S."/>
            <person name="Warren W."/>
            <person name="Wilson R.K."/>
        </authorList>
    </citation>
    <scope>NUCLEOTIDE SEQUENCE [LARGE SCALE GENOMIC DNA]</scope>
    <source>
        <strain evidence="3">IAEA</strain>
    </source>
</reference>
<dbReference type="EnsemblMetazoa" id="GPPI002438-RA">
    <property type="protein sequence ID" value="GPPI002438-PA"/>
    <property type="gene ID" value="GPPI002438"/>
</dbReference>
<accession>A0A1B0AMY7</accession>
<keyword evidence="1" id="KW-1133">Transmembrane helix</keyword>
<evidence type="ECO:0000313" key="2">
    <source>
        <dbReference type="EnsemblMetazoa" id="GPPI002438-PA"/>
    </source>
</evidence>
<reference evidence="2" key="2">
    <citation type="submission" date="2020-05" db="UniProtKB">
        <authorList>
            <consortium name="EnsemblMetazoa"/>
        </authorList>
    </citation>
    <scope>IDENTIFICATION</scope>
    <source>
        <strain evidence="2">IAEA</strain>
    </source>
</reference>
<protein>
    <submittedName>
        <fullName evidence="2">Uncharacterized protein</fullName>
    </submittedName>
</protein>
<dbReference type="EMBL" id="JXJN01000644">
    <property type="status" value="NOT_ANNOTATED_CDS"/>
    <property type="molecule type" value="Genomic_DNA"/>
</dbReference>
<evidence type="ECO:0000313" key="3">
    <source>
        <dbReference type="Proteomes" id="UP000092460"/>
    </source>
</evidence>
<name>A0A1B0AMY7_9MUSC</name>
<dbReference type="Proteomes" id="UP000092460">
    <property type="component" value="Unassembled WGS sequence"/>
</dbReference>
<organism evidence="2 3">
    <name type="scientific">Glossina palpalis gambiensis</name>
    <dbReference type="NCBI Taxonomy" id="67801"/>
    <lineage>
        <taxon>Eukaryota</taxon>
        <taxon>Metazoa</taxon>
        <taxon>Ecdysozoa</taxon>
        <taxon>Arthropoda</taxon>
        <taxon>Hexapoda</taxon>
        <taxon>Insecta</taxon>
        <taxon>Pterygota</taxon>
        <taxon>Neoptera</taxon>
        <taxon>Endopterygota</taxon>
        <taxon>Diptera</taxon>
        <taxon>Brachycera</taxon>
        <taxon>Muscomorpha</taxon>
        <taxon>Hippoboscoidea</taxon>
        <taxon>Glossinidae</taxon>
        <taxon>Glossina</taxon>
    </lineage>
</organism>
<dbReference type="VEuPathDB" id="VectorBase:GPPI002438"/>